<dbReference type="RefSeq" id="WP_267093385.1">
    <property type="nucleotide sequence ID" value="NZ_CP099534.1"/>
</dbReference>
<evidence type="ECO:0000259" key="4">
    <source>
        <dbReference type="PROSITE" id="PS51736"/>
    </source>
</evidence>
<dbReference type="Pfam" id="PF07508">
    <property type="entry name" value="Recombinase"/>
    <property type="match status" value="1"/>
</dbReference>
<dbReference type="SUPFAM" id="SSF53041">
    <property type="entry name" value="Resolvase-like"/>
    <property type="match status" value="1"/>
</dbReference>
<evidence type="ECO:0000256" key="1">
    <source>
        <dbReference type="ARBA" id="ARBA00023125"/>
    </source>
</evidence>
<evidence type="ECO:0000313" key="6">
    <source>
        <dbReference type="Proteomes" id="UP001164392"/>
    </source>
</evidence>
<dbReference type="InterPro" id="IPR036162">
    <property type="entry name" value="Resolvase-like_N_sf"/>
</dbReference>
<dbReference type="GO" id="GO:0003677">
    <property type="term" value="F:DNA binding"/>
    <property type="evidence" value="ECO:0007669"/>
    <property type="project" value="UniProtKB-KW"/>
</dbReference>
<dbReference type="InterPro" id="IPR011109">
    <property type="entry name" value="DNA_bind_recombinase_dom"/>
</dbReference>
<gene>
    <name evidence="5" type="ORF">NG824_02265</name>
</gene>
<dbReference type="AlphaFoldDB" id="A0AA46SVG7"/>
<dbReference type="PROSITE" id="PS51736">
    <property type="entry name" value="RECOMBINASES_3"/>
    <property type="match status" value="1"/>
</dbReference>
<feature type="coiled-coil region" evidence="3">
    <location>
        <begin position="384"/>
        <end position="447"/>
    </location>
</feature>
<evidence type="ECO:0000256" key="2">
    <source>
        <dbReference type="ARBA" id="ARBA00023172"/>
    </source>
</evidence>
<dbReference type="Gene3D" id="3.90.1750.20">
    <property type="entry name" value="Putative Large Serine Recombinase, Chain B, Domain 2"/>
    <property type="match status" value="1"/>
</dbReference>
<dbReference type="Pfam" id="PF00239">
    <property type="entry name" value="Resolvase"/>
    <property type="match status" value="1"/>
</dbReference>
<dbReference type="SMART" id="SM00857">
    <property type="entry name" value="Resolvase"/>
    <property type="match status" value="1"/>
</dbReference>
<dbReference type="InterPro" id="IPR050639">
    <property type="entry name" value="SSR_resolvase"/>
</dbReference>
<evidence type="ECO:0000256" key="3">
    <source>
        <dbReference type="SAM" id="Coils"/>
    </source>
</evidence>
<dbReference type="InterPro" id="IPR025827">
    <property type="entry name" value="Zn_ribbon_recom_dom"/>
</dbReference>
<organism evidence="5 6">
    <name type="scientific">Xanthomonas sacchari</name>
    <dbReference type="NCBI Taxonomy" id="56458"/>
    <lineage>
        <taxon>Bacteria</taxon>
        <taxon>Pseudomonadati</taxon>
        <taxon>Pseudomonadota</taxon>
        <taxon>Gammaproteobacteria</taxon>
        <taxon>Lysobacterales</taxon>
        <taxon>Lysobacteraceae</taxon>
        <taxon>Xanthomonas</taxon>
    </lineage>
</organism>
<keyword evidence="1" id="KW-0238">DNA-binding</keyword>
<feature type="domain" description="Resolvase/invertase-type recombinase catalytic" evidence="4">
    <location>
        <begin position="3"/>
        <end position="162"/>
    </location>
</feature>
<dbReference type="GO" id="GO:0000150">
    <property type="term" value="F:DNA strand exchange activity"/>
    <property type="evidence" value="ECO:0007669"/>
    <property type="project" value="InterPro"/>
</dbReference>
<dbReference type="Gene3D" id="3.40.50.1390">
    <property type="entry name" value="Resolvase, N-terminal catalytic domain"/>
    <property type="match status" value="1"/>
</dbReference>
<dbReference type="PANTHER" id="PTHR30461">
    <property type="entry name" value="DNA-INVERTASE FROM LAMBDOID PROPHAGE"/>
    <property type="match status" value="1"/>
</dbReference>
<proteinExistence type="predicted"/>
<keyword evidence="3" id="KW-0175">Coiled coil</keyword>
<dbReference type="InterPro" id="IPR038109">
    <property type="entry name" value="DNA_bind_recomb_sf"/>
</dbReference>
<protein>
    <submittedName>
        <fullName evidence="5">Recombinase family protein</fullName>
    </submittedName>
</protein>
<dbReference type="Pfam" id="PF13408">
    <property type="entry name" value="Zn_ribbon_recom"/>
    <property type="match status" value="1"/>
</dbReference>
<name>A0AA46SVG7_9XANT</name>
<evidence type="ECO:0000313" key="5">
    <source>
        <dbReference type="EMBL" id="UYK89305.1"/>
    </source>
</evidence>
<dbReference type="CDD" id="cd00338">
    <property type="entry name" value="Ser_Recombinase"/>
    <property type="match status" value="1"/>
</dbReference>
<dbReference type="EMBL" id="CP099534">
    <property type="protein sequence ID" value="UYK89305.1"/>
    <property type="molecule type" value="Genomic_DNA"/>
</dbReference>
<reference evidence="5" key="1">
    <citation type="submission" date="2022-06" db="EMBL/GenBank/DDBJ databases">
        <title>Dynamics of rice microbiomes reveals core vertical transmitted seed endophytes.</title>
        <authorList>
            <person name="Liao K."/>
            <person name="Zhang X."/>
        </authorList>
    </citation>
    <scope>NUCLEOTIDE SEQUENCE</scope>
    <source>
        <strain evidence="5">JR3-14</strain>
    </source>
</reference>
<accession>A0AA46SVG7</accession>
<dbReference type="Proteomes" id="UP001164392">
    <property type="component" value="Chromosome"/>
</dbReference>
<keyword evidence="2" id="KW-0233">DNA recombination</keyword>
<dbReference type="InterPro" id="IPR006119">
    <property type="entry name" value="Resolv_N"/>
</dbReference>
<dbReference type="PANTHER" id="PTHR30461:SF2">
    <property type="entry name" value="SERINE RECOMBINASE PINE-RELATED"/>
    <property type="match status" value="1"/>
</dbReference>
<sequence>MANAYTYIRFSTPDQQRGDSLRRQTEVIDHFVSENNLTLTESAAFQDLGVSGYRGANLKSGLGKFIAEVNAGQVPKGSYLIVESLDRLSRQKVMDALTLLVTLIEKGIKVVSLSDAGPQILDKDAGLPSLVIALSTMHRANNESDMKSQRLRAAWAIKRKNAQNAPVSSRGPEWLKFNSTTRAFELIPERVATITKIFELADDGVGRGRTVKYLNKNGHPSFRSPSQGWQSSSVTKLLKNRALIGYYQPFRLEYDEQTGTKHRVPDGDEVADYYPVAIDANLFRRVSTKKYTPAVPLRGRQGESLSNLFTAMVYCKWCGAPMSFTNKGPGSKGGTYLVCSKARRGKDCAYRSWRYDDAEMYILAALRGLDIGAILTGIDIDGRLREIRNEIAQVAAQLDSDEKKLARYEDELIKNDDVPSRAILKLIKRLEESIDEGQETLRRLQSEEVNLDAPTEDAKTFGEKLLNLYEEMEGADSEQRYLIRVRLRDRISRIVGKIELQPVGRSDPDMIDNSPKQKKIFLSFRNGKRKLVLPIGRNGVHTVDLPDRDASE</sequence>